<keyword evidence="4" id="KW-0862">Zinc</keyword>
<dbReference type="InterPro" id="IPR000467">
    <property type="entry name" value="G_patch_dom"/>
</dbReference>
<organism evidence="9 10">
    <name type="scientific">Nesidiocoris tenuis</name>
    <dbReference type="NCBI Taxonomy" id="355587"/>
    <lineage>
        <taxon>Eukaryota</taxon>
        <taxon>Metazoa</taxon>
        <taxon>Ecdysozoa</taxon>
        <taxon>Arthropoda</taxon>
        <taxon>Hexapoda</taxon>
        <taxon>Insecta</taxon>
        <taxon>Pterygota</taxon>
        <taxon>Neoptera</taxon>
        <taxon>Paraneoptera</taxon>
        <taxon>Hemiptera</taxon>
        <taxon>Heteroptera</taxon>
        <taxon>Panheteroptera</taxon>
        <taxon>Cimicomorpha</taxon>
        <taxon>Miridae</taxon>
        <taxon>Dicyphina</taxon>
        <taxon>Nesidiocoris</taxon>
    </lineage>
</organism>
<evidence type="ECO:0000256" key="1">
    <source>
        <dbReference type="ARBA" id="ARBA00004123"/>
    </source>
</evidence>
<dbReference type="SMART" id="SM00443">
    <property type="entry name" value="G_patch"/>
    <property type="match status" value="1"/>
</dbReference>
<comment type="subcellular location">
    <subcellularLocation>
        <location evidence="1">Nucleus</location>
    </subcellularLocation>
</comment>
<dbReference type="PANTHER" id="PTHR46297">
    <property type="entry name" value="ZINC FINGER CCCH-TYPE WITH G PATCH DOMAIN-CONTAINING PROTEIN"/>
    <property type="match status" value="1"/>
</dbReference>
<dbReference type="AlphaFoldDB" id="A0A6H5HHZ8"/>
<dbReference type="OrthoDB" id="5842926at2759"/>
<evidence type="ECO:0000256" key="5">
    <source>
        <dbReference type="ARBA" id="ARBA00023125"/>
    </source>
</evidence>
<feature type="region of interest" description="Disordered" evidence="7">
    <location>
        <begin position="85"/>
        <end position="110"/>
    </location>
</feature>
<evidence type="ECO:0000256" key="3">
    <source>
        <dbReference type="ARBA" id="ARBA00022771"/>
    </source>
</evidence>
<name>A0A6H5HHZ8_9HEMI</name>
<evidence type="ECO:0000259" key="8">
    <source>
        <dbReference type="PROSITE" id="PS50174"/>
    </source>
</evidence>
<feature type="domain" description="G-patch" evidence="8">
    <location>
        <begin position="135"/>
        <end position="181"/>
    </location>
</feature>
<dbReference type="PROSITE" id="PS50174">
    <property type="entry name" value="G_PATCH"/>
    <property type="match status" value="1"/>
</dbReference>
<evidence type="ECO:0000256" key="6">
    <source>
        <dbReference type="ARBA" id="ARBA00023242"/>
    </source>
</evidence>
<keyword evidence="10" id="KW-1185">Reference proteome</keyword>
<reference evidence="9 10" key="1">
    <citation type="submission" date="2020-02" db="EMBL/GenBank/DDBJ databases">
        <authorList>
            <person name="Ferguson B K."/>
        </authorList>
    </citation>
    <scope>NUCLEOTIDE SEQUENCE [LARGE SCALE GENOMIC DNA]</scope>
</reference>
<dbReference type="Pfam" id="PF01585">
    <property type="entry name" value="G-patch"/>
    <property type="match status" value="1"/>
</dbReference>
<dbReference type="GO" id="GO:0001227">
    <property type="term" value="F:DNA-binding transcription repressor activity, RNA polymerase II-specific"/>
    <property type="evidence" value="ECO:0007669"/>
    <property type="project" value="TreeGrafter"/>
</dbReference>
<feature type="compositionally biased region" description="Polar residues" evidence="7">
    <location>
        <begin position="100"/>
        <end position="110"/>
    </location>
</feature>
<dbReference type="GO" id="GO:0005634">
    <property type="term" value="C:nucleus"/>
    <property type="evidence" value="ECO:0007669"/>
    <property type="project" value="UniProtKB-SubCell"/>
</dbReference>
<keyword evidence="5" id="KW-0238">DNA-binding</keyword>
<dbReference type="EMBL" id="CADCXU010029922">
    <property type="protein sequence ID" value="CAB0016085.1"/>
    <property type="molecule type" value="Genomic_DNA"/>
</dbReference>
<proteinExistence type="predicted"/>
<evidence type="ECO:0000256" key="7">
    <source>
        <dbReference type="SAM" id="MobiDB-lite"/>
    </source>
</evidence>
<keyword evidence="2" id="KW-0479">Metal-binding</keyword>
<accession>A0A6H5HHZ8</accession>
<dbReference type="GO" id="GO:0000978">
    <property type="term" value="F:RNA polymerase II cis-regulatory region sequence-specific DNA binding"/>
    <property type="evidence" value="ECO:0007669"/>
    <property type="project" value="TreeGrafter"/>
</dbReference>
<evidence type="ECO:0000313" key="10">
    <source>
        <dbReference type="Proteomes" id="UP000479000"/>
    </source>
</evidence>
<dbReference type="PANTHER" id="PTHR46297:SF1">
    <property type="entry name" value="ZINC FINGER CCCH-TYPE WITH G PATCH DOMAIN-CONTAINING PROTEIN"/>
    <property type="match status" value="1"/>
</dbReference>
<evidence type="ECO:0000313" key="9">
    <source>
        <dbReference type="EMBL" id="CAB0016085.1"/>
    </source>
</evidence>
<evidence type="ECO:0000256" key="4">
    <source>
        <dbReference type="ARBA" id="ARBA00022833"/>
    </source>
</evidence>
<dbReference type="GO" id="GO:0008270">
    <property type="term" value="F:zinc ion binding"/>
    <property type="evidence" value="ECO:0007669"/>
    <property type="project" value="UniProtKB-KW"/>
</dbReference>
<keyword evidence="3" id="KW-0863">Zinc-finger</keyword>
<keyword evidence="6" id="KW-0539">Nucleus</keyword>
<sequence>MHFVIPIFQLNQIELALESTKAEDEKEGLLSLKADLEELIALTRESLKGLQNTQAGTSTVEEDDDPMAREYALFKVIQDSTLDNSDLSSLSDSDDDLNLPNEQSRGANSFSNRDTFVELSLSRPSEKLGDWEQYTKGIGSKLMAKMGYVVGCGLGKSGEGIVKPVEAQVLPAGKSLGQQLFRLPVLKV</sequence>
<gene>
    <name evidence="9" type="ORF">NTEN_LOCUS20398</name>
</gene>
<protein>
    <recommendedName>
        <fullName evidence="8">G-patch domain-containing protein</fullName>
    </recommendedName>
</protein>
<dbReference type="Proteomes" id="UP000479000">
    <property type="component" value="Unassembled WGS sequence"/>
</dbReference>
<evidence type="ECO:0000256" key="2">
    <source>
        <dbReference type="ARBA" id="ARBA00022723"/>
    </source>
</evidence>